<protein>
    <submittedName>
        <fullName evidence="1">Uncharacterized protein</fullName>
    </submittedName>
</protein>
<dbReference type="EMBL" id="AAXD02000018">
    <property type="protein sequence ID" value="EDN83702.1"/>
    <property type="molecule type" value="Genomic_DNA"/>
</dbReference>
<organism evidence="1 2">
    <name type="scientific">Bifidobacterium adolescentis L2-32</name>
    <dbReference type="NCBI Taxonomy" id="411481"/>
    <lineage>
        <taxon>Bacteria</taxon>
        <taxon>Bacillati</taxon>
        <taxon>Actinomycetota</taxon>
        <taxon>Actinomycetes</taxon>
        <taxon>Bifidobacteriales</taxon>
        <taxon>Bifidobacteriaceae</taxon>
        <taxon>Bifidobacterium</taxon>
    </lineage>
</organism>
<gene>
    <name evidence="1" type="ORF">BIFADO_00620</name>
</gene>
<dbReference type="HOGENOM" id="CLU_2913183_0_0_11"/>
<reference evidence="1 2" key="1">
    <citation type="submission" date="2007-04" db="EMBL/GenBank/DDBJ databases">
        <authorList>
            <person name="Fulton L."/>
            <person name="Clifton S."/>
            <person name="Fulton B."/>
            <person name="Xu J."/>
            <person name="Minx P."/>
            <person name="Pepin K.H."/>
            <person name="Johnson M."/>
            <person name="Thiruvilangam P."/>
            <person name="Bhonagiri V."/>
            <person name="Nash W.E."/>
            <person name="Mardis E.R."/>
            <person name="Wilson R.K."/>
        </authorList>
    </citation>
    <scope>NUCLEOTIDE SEQUENCE [LARGE SCALE GENOMIC DNA]</scope>
    <source>
        <strain evidence="1 2">L2-32</strain>
    </source>
</reference>
<proteinExistence type="predicted"/>
<name>A7A469_BIFAD</name>
<dbReference type="AlphaFoldDB" id="A7A469"/>
<evidence type="ECO:0000313" key="1">
    <source>
        <dbReference type="EMBL" id="EDN83702.1"/>
    </source>
</evidence>
<evidence type="ECO:0000313" key="2">
    <source>
        <dbReference type="Proteomes" id="UP000003773"/>
    </source>
</evidence>
<accession>A7A469</accession>
<comment type="caution">
    <text evidence="1">The sequence shown here is derived from an EMBL/GenBank/DDBJ whole genome shotgun (WGS) entry which is preliminary data.</text>
</comment>
<reference evidence="1 2" key="2">
    <citation type="submission" date="2007-05" db="EMBL/GenBank/DDBJ databases">
        <title>Draft genome sequence of Bifidobacterium adolescentis (L2-32).</title>
        <authorList>
            <person name="Sudarsanam P."/>
            <person name="Ley R."/>
            <person name="Guruge J."/>
            <person name="Turnbaugh P.J."/>
            <person name="Mahowald M."/>
            <person name="Liep D."/>
            <person name="Gordon J."/>
        </authorList>
    </citation>
    <scope>NUCLEOTIDE SEQUENCE [LARGE SCALE GENOMIC DNA]</scope>
    <source>
        <strain evidence="1 2">L2-32</strain>
    </source>
</reference>
<dbReference type="Proteomes" id="UP000003773">
    <property type="component" value="Unassembled WGS sequence"/>
</dbReference>
<sequence length="61" mass="6559">MLCRDCADDVPALLPSVPGEGNTGCRGACVSCQKSTFRAIRRISTTKKTRSIRNGSFRATP</sequence>